<dbReference type="Pfam" id="PF22513">
    <property type="entry name" value="FitA-like_RHH"/>
    <property type="match status" value="1"/>
</dbReference>
<dbReference type="EMBL" id="CP024785">
    <property type="protein sequence ID" value="AUB39479.1"/>
    <property type="molecule type" value="Genomic_DNA"/>
</dbReference>
<reference evidence="2 3" key="1">
    <citation type="submission" date="2017-11" db="EMBL/GenBank/DDBJ databases">
        <title>Complete genome of a free-living desiccation-tolerant cyanobacterium and its photosynthetic adaptation to extreme terrestrial habitat.</title>
        <authorList>
            <person name="Shang J."/>
        </authorList>
    </citation>
    <scope>NUCLEOTIDE SEQUENCE [LARGE SCALE GENOMIC DNA]</scope>
    <source>
        <strain evidence="2 3">CCNUN1</strain>
    </source>
</reference>
<dbReference type="AlphaFoldDB" id="A0A2K8SVH7"/>
<accession>A0A2K8SVH7</accession>
<name>A0A2K8SVH7_9NOSO</name>
<dbReference type="InterPro" id="IPR013321">
    <property type="entry name" value="Arc_rbn_hlx_hlx"/>
</dbReference>
<dbReference type="RefSeq" id="WP_100900481.1">
    <property type="nucleotide sequence ID" value="NZ_CAWNNC010000001.1"/>
</dbReference>
<proteinExistence type="predicted"/>
<protein>
    <submittedName>
        <fullName evidence="2">Plasmid stability protein</fullName>
    </submittedName>
</protein>
<dbReference type="GO" id="GO:0006355">
    <property type="term" value="P:regulation of DNA-templated transcription"/>
    <property type="evidence" value="ECO:0007669"/>
    <property type="project" value="InterPro"/>
</dbReference>
<dbReference type="SUPFAM" id="SSF47598">
    <property type="entry name" value="Ribbon-helix-helix"/>
    <property type="match status" value="1"/>
</dbReference>
<gene>
    <name evidence="2" type="ORF">COO91_05473</name>
</gene>
<dbReference type="Proteomes" id="UP000232003">
    <property type="component" value="Chromosome"/>
</dbReference>
<dbReference type="InterPro" id="IPR053853">
    <property type="entry name" value="FitA-like_RHH"/>
</dbReference>
<feature type="domain" description="Antitoxin FitA-like ribbon-helix-helix" evidence="1">
    <location>
        <begin position="3"/>
        <end position="40"/>
    </location>
</feature>
<organism evidence="2 3">
    <name type="scientific">Nostoc flagelliforme CCNUN1</name>
    <dbReference type="NCBI Taxonomy" id="2038116"/>
    <lineage>
        <taxon>Bacteria</taxon>
        <taxon>Bacillati</taxon>
        <taxon>Cyanobacteriota</taxon>
        <taxon>Cyanophyceae</taxon>
        <taxon>Nostocales</taxon>
        <taxon>Nostocaceae</taxon>
        <taxon>Nostoc</taxon>
    </lineage>
</organism>
<dbReference type="KEGG" id="nfl:COO91_05473"/>
<evidence type="ECO:0000313" key="3">
    <source>
        <dbReference type="Proteomes" id="UP000232003"/>
    </source>
</evidence>
<dbReference type="Gene3D" id="1.10.1220.10">
    <property type="entry name" value="Met repressor-like"/>
    <property type="match status" value="1"/>
</dbReference>
<keyword evidence="3" id="KW-1185">Reference proteome</keyword>
<dbReference type="InterPro" id="IPR010985">
    <property type="entry name" value="Ribbon_hlx_hlx"/>
</dbReference>
<evidence type="ECO:0000313" key="2">
    <source>
        <dbReference type="EMBL" id="AUB39479.1"/>
    </source>
</evidence>
<sequence>MNNITISNLDDDIKSRLKKRAKKHGRSLEEEAREILRMALTENHDHRLNLANILEERFANLGDFELPEIPREPIRTVSTFEE</sequence>
<evidence type="ECO:0000259" key="1">
    <source>
        <dbReference type="Pfam" id="PF22513"/>
    </source>
</evidence>
<dbReference type="OrthoDB" id="27260at2"/>